<dbReference type="InterPro" id="IPR002934">
    <property type="entry name" value="Polymerase_NTP_transf_dom"/>
</dbReference>
<dbReference type="EMBL" id="JACSQZ010000015">
    <property type="protein sequence ID" value="MBD7914712.1"/>
    <property type="molecule type" value="Genomic_DNA"/>
</dbReference>
<dbReference type="Pfam" id="PF01909">
    <property type="entry name" value="NTP_transf_2"/>
    <property type="match status" value="1"/>
</dbReference>
<evidence type="ECO:0000313" key="3">
    <source>
        <dbReference type="Proteomes" id="UP000640335"/>
    </source>
</evidence>
<evidence type="ECO:0000313" key="2">
    <source>
        <dbReference type="EMBL" id="MBD7914712.1"/>
    </source>
</evidence>
<comment type="caution">
    <text evidence="2">The sequence shown here is derived from an EMBL/GenBank/DDBJ whole genome shotgun (WGS) entry which is preliminary data.</text>
</comment>
<name>A0ABR8Q2S0_9CLOT</name>
<dbReference type="Gene3D" id="3.30.460.10">
    <property type="entry name" value="Beta Polymerase, domain 2"/>
    <property type="match status" value="1"/>
</dbReference>
<dbReference type="Proteomes" id="UP000640335">
    <property type="component" value="Unassembled WGS sequence"/>
</dbReference>
<dbReference type="SUPFAM" id="SSF81301">
    <property type="entry name" value="Nucleotidyltransferase"/>
    <property type="match status" value="1"/>
</dbReference>
<evidence type="ECO:0000259" key="1">
    <source>
        <dbReference type="Pfam" id="PF01909"/>
    </source>
</evidence>
<dbReference type="InterPro" id="IPR043519">
    <property type="entry name" value="NT_sf"/>
</dbReference>
<organism evidence="2 3">
    <name type="scientific">Clostridium gallinarum</name>
    <dbReference type="NCBI Taxonomy" id="2762246"/>
    <lineage>
        <taxon>Bacteria</taxon>
        <taxon>Bacillati</taxon>
        <taxon>Bacillota</taxon>
        <taxon>Clostridia</taxon>
        <taxon>Eubacteriales</taxon>
        <taxon>Clostridiaceae</taxon>
        <taxon>Clostridium</taxon>
    </lineage>
</organism>
<gene>
    <name evidence="2" type="ORF">H9660_06100</name>
</gene>
<sequence length="139" mass="16827">MKLKNLKINKMNNLISLAIFGSYGTQYWREGYSDIDILVIMEKREDIIEEIELEEELIPILREYFKYSKIHLTFINMKEFDSIFARQYLECEDKLIVDELKEIDFRLYVNKYLRNNKWLEDKIKKDNKMLEDINGGSLL</sequence>
<keyword evidence="3" id="KW-1185">Reference proteome</keyword>
<reference evidence="2 3" key="1">
    <citation type="submission" date="2020-08" db="EMBL/GenBank/DDBJ databases">
        <title>A Genomic Blueprint of the Chicken Gut Microbiome.</title>
        <authorList>
            <person name="Gilroy R."/>
            <person name="Ravi A."/>
            <person name="Getino M."/>
            <person name="Pursley I."/>
            <person name="Horton D.L."/>
            <person name="Alikhan N.-F."/>
            <person name="Baker D."/>
            <person name="Gharbi K."/>
            <person name="Hall N."/>
            <person name="Watson M."/>
            <person name="Adriaenssens E.M."/>
            <person name="Foster-Nyarko E."/>
            <person name="Jarju S."/>
            <person name="Secka A."/>
            <person name="Antonio M."/>
            <person name="Oren A."/>
            <person name="Chaudhuri R."/>
            <person name="La Ragione R.M."/>
            <person name="Hildebrand F."/>
            <person name="Pallen M.J."/>
        </authorList>
    </citation>
    <scope>NUCLEOTIDE SEQUENCE [LARGE SCALE GENOMIC DNA]</scope>
    <source>
        <strain evidence="2 3">Sa3CUN1</strain>
    </source>
</reference>
<dbReference type="RefSeq" id="WP_191749479.1">
    <property type="nucleotide sequence ID" value="NZ_JACSQZ010000015.1"/>
</dbReference>
<feature type="domain" description="Polymerase nucleotidyl transferase" evidence="1">
    <location>
        <begin position="11"/>
        <end position="79"/>
    </location>
</feature>
<protein>
    <submittedName>
        <fullName evidence="2">Nucleotidyltransferase domain-containing protein</fullName>
    </submittedName>
</protein>
<proteinExistence type="predicted"/>
<accession>A0ABR8Q2S0</accession>